<dbReference type="Proteomes" id="UP000747542">
    <property type="component" value="Unassembled WGS sequence"/>
</dbReference>
<evidence type="ECO:0000313" key="2">
    <source>
        <dbReference type="EMBL" id="KAG7172044.1"/>
    </source>
</evidence>
<organism evidence="2 3">
    <name type="scientific">Homarus americanus</name>
    <name type="common">American lobster</name>
    <dbReference type="NCBI Taxonomy" id="6706"/>
    <lineage>
        <taxon>Eukaryota</taxon>
        <taxon>Metazoa</taxon>
        <taxon>Ecdysozoa</taxon>
        <taxon>Arthropoda</taxon>
        <taxon>Crustacea</taxon>
        <taxon>Multicrustacea</taxon>
        <taxon>Malacostraca</taxon>
        <taxon>Eumalacostraca</taxon>
        <taxon>Eucarida</taxon>
        <taxon>Decapoda</taxon>
        <taxon>Pleocyemata</taxon>
        <taxon>Astacidea</taxon>
        <taxon>Nephropoidea</taxon>
        <taxon>Nephropidae</taxon>
        <taxon>Homarus</taxon>
    </lineage>
</organism>
<proteinExistence type="predicted"/>
<gene>
    <name evidence="2" type="ORF">Hamer_G001020</name>
</gene>
<feature type="coiled-coil region" evidence="1">
    <location>
        <begin position="25"/>
        <end position="52"/>
    </location>
</feature>
<sequence length="79" mass="9482">MMCNRWNDVFHEVQVEVGEKWKHHKQKVSGEMTEVREELKKVSSRMEVLENCLTARYQPRFSDSYNCDVRETSFMHAQS</sequence>
<dbReference type="EMBL" id="JAHLQT010011632">
    <property type="protein sequence ID" value="KAG7172044.1"/>
    <property type="molecule type" value="Genomic_DNA"/>
</dbReference>
<dbReference type="AlphaFoldDB" id="A0A8J5N2Q9"/>
<evidence type="ECO:0000313" key="3">
    <source>
        <dbReference type="Proteomes" id="UP000747542"/>
    </source>
</evidence>
<reference evidence="2" key="1">
    <citation type="journal article" date="2021" name="Sci. Adv.">
        <title>The American lobster genome reveals insights on longevity, neural, and immune adaptations.</title>
        <authorList>
            <person name="Polinski J.M."/>
            <person name="Zimin A.V."/>
            <person name="Clark K.F."/>
            <person name="Kohn A.B."/>
            <person name="Sadowski N."/>
            <person name="Timp W."/>
            <person name="Ptitsyn A."/>
            <person name="Khanna P."/>
            <person name="Romanova D.Y."/>
            <person name="Williams P."/>
            <person name="Greenwood S.J."/>
            <person name="Moroz L.L."/>
            <person name="Walt D.R."/>
            <person name="Bodnar A.G."/>
        </authorList>
    </citation>
    <scope>NUCLEOTIDE SEQUENCE</scope>
    <source>
        <strain evidence="2">GMGI-L3</strain>
    </source>
</reference>
<accession>A0A8J5N2Q9</accession>
<protein>
    <submittedName>
        <fullName evidence="2">Uncharacterized protein</fullName>
    </submittedName>
</protein>
<comment type="caution">
    <text evidence="2">The sequence shown here is derived from an EMBL/GenBank/DDBJ whole genome shotgun (WGS) entry which is preliminary data.</text>
</comment>
<name>A0A8J5N2Q9_HOMAM</name>
<keyword evidence="3" id="KW-1185">Reference proteome</keyword>
<evidence type="ECO:0000256" key="1">
    <source>
        <dbReference type="SAM" id="Coils"/>
    </source>
</evidence>
<keyword evidence="1" id="KW-0175">Coiled coil</keyword>